<comment type="caution">
    <text evidence="1">The sequence shown here is derived from an EMBL/GenBank/DDBJ whole genome shotgun (WGS) entry which is preliminary data.</text>
</comment>
<organism evidence="1 2">
    <name type="scientific">Pelistega europaea</name>
    <dbReference type="NCBI Taxonomy" id="106147"/>
    <lineage>
        <taxon>Bacteria</taxon>
        <taxon>Pseudomonadati</taxon>
        <taxon>Pseudomonadota</taxon>
        <taxon>Betaproteobacteria</taxon>
        <taxon>Burkholderiales</taxon>
        <taxon>Alcaligenaceae</taxon>
        <taxon>Pelistega</taxon>
    </lineage>
</organism>
<dbReference type="EMBL" id="JABGBO010000008">
    <property type="protein sequence ID" value="NOL50141.1"/>
    <property type="molecule type" value="Genomic_DNA"/>
</dbReference>
<evidence type="ECO:0000313" key="1">
    <source>
        <dbReference type="EMBL" id="NOL50141.1"/>
    </source>
</evidence>
<keyword evidence="2" id="KW-1185">Reference proteome</keyword>
<reference evidence="1 2" key="1">
    <citation type="submission" date="2020-05" db="EMBL/GenBank/DDBJ databases">
        <authorList>
            <person name="Niu N."/>
        </authorList>
    </citation>
    <scope>NUCLEOTIDE SEQUENCE [LARGE SCALE GENOMIC DNA]</scope>
    <source>
        <strain evidence="1 2">LMG10982</strain>
    </source>
</reference>
<dbReference type="AlphaFoldDB" id="A0A7Y4LDB6"/>
<proteinExistence type="predicted"/>
<accession>A0A7Y4LDB6</accession>
<dbReference type="Proteomes" id="UP000541421">
    <property type="component" value="Unassembled WGS sequence"/>
</dbReference>
<name>A0A7Y4LDB6_9BURK</name>
<gene>
    <name evidence="1" type="ORF">HKX40_08335</name>
</gene>
<sequence length="70" mass="8381">MVRKRPFGSLRTMISPLRRRAPQTYQAQNRTQVRFCVMISPLRRRAPQTYQAQNRTQVRFCVMICPQLNK</sequence>
<evidence type="ECO:0000313" key="2">
    <source>
        <dbReference type="Proteomes" id="UP000541421"/>
    </source>
</evidence>
<protein>
    <submittedName>
        <fullName evidence="1">Uncharacterized protein</fullName>
    </submittedName>
</protein>
<dbReference type="RefSeq" id="WP_171589118.1">
    <property type="nucleotide sequence ID" value="NZ_JABGBO010000008.1"/>
</dbReference>